<dbReference type="PANTHER" id="PTHR23135">
    <property type="entry name" value="MUR LIGASE FAMILY MEMBER"/>
    <property type="match status" value="1"/>
</dbReference>
<accession>A0A6I9S034</accession>
<evidence type="ECO:0000259" key="6">
    <source>
        <dbReference type="Pfam" id="PF02875"/>
    </source>
</evidence>
<evidence type="ECO:0000256" key="1">
    <source>
        <dbReference type="ARBA" id="ARBA00005898"/>
    </source>
</evidence>
<dbReference type="Pfam" id="PF02875">
    <property type="entry name" value="Mur_ligase_C"/>
    <property type="match status" value="1"/>
</dbReference>
<dbReference type="SUPFAM" id="SSF53623">
    <property type="entry name" value="MurD-like peptide ligases, catalytic domain"/>
    <property type="match status" value="1"/>
</dbReference>
<dbReference type="GO" id="GO:0016881">
    <property type="term" value="F:acid-amino acid ligase activity"/>
    <property type="evidence" value="ECO:0007669"/>
    <property type="project" value="InterPro"/>
</dbReference>
<comment type="subunit">
    <text evidence="2">Component of the plastid-encoded plastid RNA polymerase (PEP) complex.</text>
</comment>
<evidence type="ECO:0000259" key="7">
    <source>
        <dbReference type="Pfam" id="PF08245"/>
    </source>
</evidence>
<dbReference type="FunFam" id="3.90.190.20:FF:000006">
    <property type="entry name" value="UDP-N-acetylmuramoyl-L-alanyl-D-glutamate--2,6-diaminopimelate ligase"/>
    <property type="match status" value="1"/>
</dbReference>
<comment type="similarity">
    <text evidence="1">Belongs to the MurCDEF family. MurE subfamily.</text>
</comment>
<dbReference type="Gene3D" id="3.40.1190.10">
    <property type="entry name" value="Mur-like, catalytic domain"/>
    <property type="match status" value="1"/>
</dbReference>
<dbReference type="InterPro" id="IPR013221">
    <property type="entry name" value="Mur_ligase_cen"/>
</dbReference>
<dbReference type="GO" id="GO:0005737">
    <property type="term" value="C:cytoplasm"/>
    <property type="evidence" value="ECO:0007669"/>
    <property type="project" value="InterPro"/>
</dbReference>
<name>A0A6I9S034_ELAGV</name>
<dbReference type="KEGG" id="egu:105054877"/>
<dbReference type="FunCoup" id="A0A6I9S034">
    <property type="interactions" value="479"/>
</dbReference>
<dbReference type="Proteomes" id="UP000504607">
    <property type="component" value="Chromosome 12"/>
</dbReference>
<reference evidence="9" key="1">
    <citation type="submission" date="2025-08" db="UniProtKB">
        <authorList>
            <consortium name="RefSeq"/>
        </authorList>
    </citation>
    <scope>IDENTIFICATION</scope>
</reference>
<dbReference type="Gene3D" id="3.90.190.20">
    <property type="entry name" value="Mur ligase, C-terminal domain"/>
    <property type="match status" value="1"/>
</dbReference>
<dbReference type="SUPFAM" id="SSF53244">
    <property type="entry name" value="MurD-like peptide ligases, peptide-binding domain"/>
    <property type="match status" value="1"/>
</dbReference>
<dbReference type="GO" id="GO:0005524">
    <property type="term" value="F:ATP binding"/>
    <property type="evidence" value="ECO:0007669"/>
    <property type="project" value="InterPro"/>
</dbReference>
<dbReference type="AlphaFoldDB" id="A0A6I9S034"/>
<keyword evidence="8" id="KW-1185">Reference proteome</keyword>
<dbReference type="SUPFAM" id="SSF63418">
    <property type="entry name" value="MurE/MurF N-terminal domain"/>
    <property type="match status" value="1"/>
</dbReference>
<dbReference type="InterPro" id="IPR035911">
    <property type="entry name" value="MurE/MurF_N"/>
</dbReference>
<dbReference type="GO" id="GO:0051301">
    <property type="term" value="P:cell division"/>
    <property type="evidence" value="ECO:0007669"/>
    <property type="project" value="InterPro"/>
</dbReference>
<evidence type="ECO:0000313" key="9">
    <source>
        <dbReference type="RefSeq" id="XP_010934811.1"/>
    </source>
</evidence>
<dbReference type="GeneID" id="105054877"/>
<feature type="compositionally biased region" description="Polar residues" evidence="4">
    <location>
        <begin position="48"/>
        <end position="57"/>
    </location>
</feature>
<dbReference type="Pfam" id="PF01225">
    <property type="entry name" value="Mur_ligase"/>
    <property type="match status" value="1"/>
</dbReference>
<dbReference type="PANTHER" id="PTHR23135:SF4">
    <property type="entry name" value="UDP-N-ACETYLMURAMOYL-L-ALANYL-D-GLUTAMATE--2,6-DIAMINOPIMELATE LIGASE MURE HOMOLOG, CHLOROPLASTIC"/>
    <property type="match status" value="1"/>
</dbReference>
<feature type="domain" description="Mur ligase central" evidence="7">
    <location>
        <begin position="262"/>
        <end position="467"/>
    </location>
</feature>
<dbReference type="RefSeq" id="XP_010934811.1">
    <property type="nucleotide sequence ID" value="XM_010936509.3"/>
</dbReference>
<dbReference type="OrthoDB" id="533138at2759"/>
<proteinExistence type="inferred from homology"/>
<dbReference type="InParanoid" id="A0A6I9S034"/>
<feature type="domain" description="Mur ligase C-terminal" evidence="6">
    <location>
        <begin position="490"/>
        <end position="635"/>
    </location>
</feature>
<dbReference type="HAMAP" id="MF_00208">
    <property type="entry name" value="MurE"/>
    <property type="match status" value="1"/>
</dbReference>
<gene>
    <name evidence="9" type="primary">LOC105054877</name>
</gene>
<dbReference type="GO" id="GO:0008360">
    <property type="term" value="P:regulation of cell shape"/>
    <property type="evidence" value="ECO:0007669"/>
    <property type="project" value="InterPro"/>
</dbReference>
<evidence type="ECO:0000313" key="8">
    <source>
        <dbReference type="Proteomes" id="UP000504607"/>
    </source>
</evidence>
<evidence type="ECO:0000256" key="2">
    <source>
        <dbReference type="ARBA" id="ARBA00064883"/>
    </source>
</evidence>
<dbReference type="NCBIfam" id="NF001126">
    <property type="entry name" value="PRK00139.1-4"/>
    <property type="match status" value="1"/>
</dbReference>
<keyword evidence="9" id="KW-0436">Ligase</keyword>
<dbReference type="InterPro" id="IPR005761">
    <property type="entry name" value="UDP-N-AcMur-Glu-dNH2Pim_ligase"/>
</dbReference>
<evidence type="ECO:0000259" key="5">
    <source>
        <dbReference type="Pfam" id="PF01225"/>
    </source>
</evidence>
<evidence type="ECO:0000256" key="3">
    <source>
        <dbReference type="ARBA" id="ARBA00072427"/>
    </source>
</evidence>
<evidence type="ECO:0000256" key="4">
    <source>
        <dbReference type="SAM" id="MobiDB-lite"/>
    </source>
</evidence>
<dbReference type="InterPro" id="IPR004101">
    <property type="entry name" value="Mur_ligase_C"/>
</dbReference>
<dbReference type="Pfam" id="PF08245">
    <property type="entry name" value="Mur_ligase_M"/>
    <property type="match status" value="1"/>
</dbReference>
<dbReference type="InterPro" id="IPR036615">
    <property type="entry name" value="Mur_ligase_C_dom_sf"/>
</dbReference>
<protein>
    <recommendedName>
        <fullName evidence="3">UDP-N-acetylmuramoyl-L-alanyl-D-glutamate--2,6-diaminopimelate ligase MurE homolog, chloroplastic</fullName>
    </recommendedName>
</protein>
<dbReference type="NCBIfam" id="TIGR01085">
    <property type="entry name" value="murE"/>
    <property type="match status" value="1"/>
</dbReference>
<organism evidence="8 9">
    <name type="scientific">Elaeis guineensis var. tenera</name>
    <name type="common">Oil palm</name>
    <dbReference type="NCBI Taxonomy" id="51953"/>
    <lineage>
        <taxon>Eukaryota</taxon>
        <taxon>Viridiplantae</taxon>
        <taxon>Streptophyta</taxon>
        <taxon>Embryophyta</taxon>
        <taxon>Tracheophyta</taxon>
        <taxon>Spermatophyta</taxon>
        <taxon>Magnoliopsida</taxon>
        <taxon>Liliopsida</taxon>
        <taxon>Arecaceae</taxon>
        <taxon>Arecoideae</taxon>
        <taxon>Cocoseae</taxon>
        <taxon>Elaeidinae</taxon>
        <taxon>Elaeis</taxon>
    </lineage>
</organism>
<feature type="domain" description="Mur ligase N-terminal catalytic" evidence="5">
    <location>
        <begin position="174"/>
        <end position="246"/>
    </location>
</feature>
<dbReference type="Gene3D" id="3.40.1390.10">
    <property type="entry name" value="MurE/MurF, N-terminal domain"/>
    <property type="match status" value="1"/>
</dbReference>
<dbReference type="InterPro" id="IPR000713">
    <property type="entry name" value="Mur_ligase_N"/>
</dbReference>
<dbReference type="InterPro" id="IPR036565">
    <property type="entry name" value="Mur-like_cat_sf"/>
</dbReference>
<sequence length="709" mass="77950">MALYVLPSLFPFTKPPSPLLSLHRVFLVPSVTGSDSNSQVRITDDLSGGSSKPQSYKSRVLCGRERSALVSETPASQNLDCSSQNDILGDIDRTIALKRPHLGLTGHRSLNAISEYESEQRLDHQPLVSSSKLDNGIGSRAQVIEPEFKTTLAELMDESRVRPVSLYGDLEVLITGIQNDSRKVTPGDLFVCCLGCKTDGHLYLMDAVSRGAIAVVASKDVNLDEIQGCRALVMVENTDSILPVLAATFYKHPSKRMSVIGITGTNGKTTTSHLVKAIFEAMSLRTGMLGTIGYYIHGDTQLEAPNTTPDAVMVQKLMAKMVHSVTEAAVMEVSSHGLALGRCDEIDFNIAVFTNLTRDHFDFHRTEEEYRNSKAKLFSRMVDPKSHHKIVNIDDPNAPFFVAQGNPDVPVLTFAMENEDADVFPLKFELSLFKTQVLIITPKGILEITTGLIGRHNVYNILAAVTVGIAVGVPLEAIVRGIERVEGVSGRCELIGEGHPFGVIVDFAHTPDALSRILDTVRELGARRIITVFGCAGESDRGKRSMMTKIATDKSEVVFLTSDNPKTEHPLDILDDMLAGVGWTMQDYVQYGKSGCCPPLPNGHKLFVHDIRRVAIRAAVAMAEKGDIVVVAGRGHETYQLVGNKKKHIDDREECREALHYVDQLRRAGMDQRIPMVVMRESLMSFHKDMEAWYAPTEQMDTSCILAVP</sequence>
<feature type="region of interest" description="Disordered" evidence="4">
    <location>
        <begin position="33"/>
        <end position="57"/>
    </location>
</feature>